<dbReference type="RefSeq" id="XP_073560182.1">
    <property type="nucleotide sequence ID" value="XM_073701371.1"/>
</dbReference>
<keyword evidence="2" id="KW-1185">Reference proteome</keyword>
<dbReference type="Proteomes" id="UP001642720">
    <property type="component" value="Unassembled WGS sequence"/>
</dbReference>
<evidence type="ECO:0000313" key="1">
    <source>
        <dbReference type="EMBL" id="TFB03981.1"/>
    </source>
</evidence>
<evidence type="ECO:0008006" key="3">
    <source>
        <dbReference type="Google" id="ProtNLM"/>
    </source>
</evidence>
<reference evidence="1 2" key="1">
    <citation type="submission" date="2018-01" db="EMBL/GenBank/DDBJ databases">
        <title>Genome characterization of the sugarcane-associated fungus Trichoderma ghanense CCMA-1212 and their application in lignocelulose bioconversion.</title>
        <authorList>
            <person name="Steindorff A.S."/>
            <person name="Mendes T.D."/>
            <person name="Vilela E.S.D."/>
            <person name="Rodrigues D.S."/>
            <person name="Formighieri E.F."/>
            <person name="Melo I.S."/>
            <person name="Favaro L.C.L."/>
        </authorList>
    </citation>
    <scope>NUCLEOTIDE SEQUENCE [LARGE SCALE GENOMIC DNA]</scope>
    <source>
        <strain evidence="1 2">CCMA-1212</strain>
    </source>
</reference>
<dbReference type="GeneID" id="300575821"/>
<protein>
    <recommendedName>
        <fullName evidence="3">Secreted protein</fullName>
    </recommendedName>
</protein>
<name>A0ABY2H7A3_9HYPO</name>
<dbReference type="EMBL" id="PPTA01000004">
    <property type="protein sequence ID" value="TFB03981.1"/>
    <property type="molecule type" value="Genomic_DNA"/>
</dbReference>
<organism evidence="1 2">
    <name type="scientific">Trichoderma ghanense</name>
    <dbReference type="NCBI Taxonomy" id="65468"/>
    <lineage>
        <taxon>Eukaryota</taxon>
        <taxon>Fungi</taxon>
        <taxon>Dikarya</taxon>
        <taxon>Ascomycota</taxon>
        <taxon>Pezizomycotina</taxon>
        <taxon>Sordariomycetes</taxon>
        <taxon>Hypocreomycetidae</taxon>
        <taxon>Hypocreales</taxon>
        <taxon>Hypocreaceae</taxon>
        <taxon>Trichoderma</taxon>
    </lineage>
</organism>
<proteinExistence type="predicted"/>
<gene>
    <name evidence="1" type="ORF">CCMA1212_004050</name>
</gene>
<comment type="caution">
    <text evidence="1">The sequence shown here is derived from an EMBL/GenBank/DDBJ whole genome shotgun (WGS) entry which is preliminary data.</text>
</comment>
<evidence type="ECO:0000313" key="2">
    <source>
        <dbReference type="Proteomes" id="UP001642720"/>
    </source>
</evidence>
<sequence>MLSAGFTSKVLPLLVAVLSFGLYLLSTSNHGSSSVHALLESCLLRLVLSIHSHQLSRWFMWTAQPLA</sequence>
<accession>A0ABY2H7A3</accession>